<feature type="compositionally biased region" description="Low complexity" evidence="3">
    <location>
        <begin position="609"/>
        <end position="619"/>
    </location>
</feature>
<dbReference type="Pfam" id="PF13857">
    <property type="entry name" value="Ank_5"/>
    <property type="match status" value="1"/>
</dbReference>
<dbReference type="OrthoDB" id="7464126at2759"/>
<dbReference type="InterPro" id="IPR037191">
    <property type="entry name" value="VPS9_dom_sf"/>
</dbReference>
<dbReference type="HOGENOM" id="CLU_002294_0_0_1"/>
<dbReference type="GO" id="GO:0045022">
    <property type="term" value="P:early endosome to late endosome transport"/>
    <property type="evidence" value="ECO:0007669"/>
    <property type="project" value="TreeGrafter"/>
</dbReference>
<keyword evidence="6" id="KW-1185">Reference proteome</keyword>
<dbReference type="GO" id="GO:0035091">
    <property type="term" value="F:phosphatidylinositol binding"/>
    <property type="evidence" value="ECO:0007669"/>
    <property type="project" value="InterPro"/>
</dbReference>
<feature type="domain" description="VPS9" evidence="4">
    <location>
        <begin position="390"/>
        <end position="558"/>
    </location>
</feature>
<comment type="similarity">
    <text evidence="1">Belongs to the UPF0507 family.</text>
</comment>
<feature type="region of interest" description="Disordered" evidence="3">
    <location>
        <begin position="256"/>
        <end position="317"/>
    </location>
</feature>
<feature type="compositionally biased region" description="Basic and acidic residues" evidence="3">
    <location>
        <begin position="592"/>
        <end position="602"/>
    </location>
</feature>
<dbReference type="STRING" id="655863.F0XUY9"/>
<dbReference type="GO" id="GO:0005769">
    <property type="term" value="C:early endosome"/>
    <property type="evidence" value="ECO:0007669"/>
    <property type="project" value="TreeGrafter"/>
</dbReference>
<feature type="coiled-coil region" evidence="2">
    <location>
        <begin position="1269"/>
        <end position="1297"/>
    </location>
</feature>
<dbReference type="InterPro" id="IPR002110">
    <property type="entry name" value="Ankyrin_rpt"/>
</dbReference>
<feature type="compositionally biased region" description="Polar residues" evidence="3">
    <location>
        <begin position="179"/>
        <end position="201"/>
    </location>
</feature>
<reference evidence="5 6" key="1">
    <citation type="journal article" date="2011" name="Proc. Natl. Acad. Sci. U.S.A.">
        <title>Genome and transcriptome analyses of the mountain pine beetle-fungal symbiont Grosmannia clavigera, a lodgepole pine pathogen.</title>
        <authorList>
            <person name="DiGuistini S."/>
            <person name="Wang Y."/>
            <person name="Liao N.Y."/>
            <person name="Taylor G."/>
            <person name="Tanguay P."/>
            <person name="Feau N."/>
            <person name="Henrissat B."/>
            <person name="Chan S.K."/>
            <person name="Hesse-Orce U."/>
            <person name="Alamouti S.M."/>
            <person name="Tsui C.K.M."/>
            <person name="Docking R.T."/>
            <person name="Levasseur A."/>
            <person name="Haridas S."/>
            <person name="Robertson G."/>
            <person name="Birol I."/>
            <person name="Holt R.A."/>
            <person name="Marra M.A."/>
            <person name="Hamelin R.C."/>
            <person name="Hirst M."/>
            <person name="Jones S.J.M."/>
            <person name="Bohlmann J."/>
            <person name="Breuil C."/>
        </authorList>
    </citation>
    <scope>NUCLEOTIDE SEQUENCE [LARGE SCALE GENOMIC DNA]</scope>
    <source>
        <strain evidence="6">kw1407 / UAMH 11150</strain>
    </source>
</reference>
<dbReference type="GO" id="GO:0005886">
    <property type="term" value="C:plasma membrane"/>
    <property type="evidence" value="ECO:0007669"/>
    <property type="project" value="TreeGrafter"/>
</dbReference>
<evidence type="ECO:0000256" key="1">
    <source>
        <dbReference type="ARBA" id="ARBA00007428"/>
    </source>
</evidence>
<accession>F0XUY9</accession>
<dbReference type="GO" id="GO:0000149">
    <property type="term" value="F:SNARE binding"/>
    <property type="evidence" value="ECO:0007669"/>
    <property type="project" value="TreeGrafter"/>
</dbReference>
<dbReference type="InterPro" id="IPR036770">
    <property type="entry name" value="Ankyrin_rpt-contain_sf"/>
</dbReference>
<dbReference type="Proteomes" id="UP000007796">
    <property type="component" value="Unassembled WGS sequence"/>
</dbReference>
<dbReference type="GO" id="GO:0005770">
    <property type="term" value="C:late endosome"/>
    <property type="evidence" value="ECO:0007669"/>
    <property type="project" value="TreeGrafter"/>
</dbReference>
<dbReference type="Gene3D" id="1.20.1050.80">
    <property type="entry name" value="VPS9 domain"/>
    <property type="match status" value="1"/>
</dbReference>
<evidence type="ECO:0000259" key="4">
    <source>
        <dbReference type="PROSITE" id="PS51205"/>
    </source>
</evidence>
<dbReference type="InterPro" id="IPR003123">
    <property type="entry name" value="VPS9"/>
</dbReference>
<feature type="compositionally biased region" description="Polar residues" evidence="3">
    <location>
        <begin position="270"/>
        <end position="285"/>
    </location>
</feature>
<evidence type="ECO:0000256" key="2">
    <source>
        <dbReference type="SAM" id="Coils"/>
    </source>
</evidence>
<protein>
    <submittedName>
        <fullName evidence="5">Vps9 domain protein</fullName>
    </submittedName>
</protein>
<dbReference type="GO" id="GO:0030133">
    <property type="term" value="C:transport vesicle"/>
    <property type="evidence" value="ECO:0007669"/>
    <property type="project" value="TreeGrafter"/>
</dbReference>
<feature type="region of interest" description="Disordered" evidence="3">
    <location>
        <begin position="592"/>
        <end position="619"/>
    </location>
</feature>
<proteinExistence type="inferred from homology"/>
<dbReference type="SUPFAM" id="SSF64268">
    <property type="entry name" value="PX domain"/>
    <property type="match status" value="1"/>
</dbReference>
<dbReference type="FunFam" id="1.25.40.20:FF:000443">
    <property type="entry name" value="Putative vps9 domain protein"/>
    <property type="match status" value="1"/>
</dbReference>
<organism evidence="6">
    <name type="scientific">Grosmannia clavigera (strain kw1407 / UAMH 11150)</name>
    <name type="common">Blue stain fungus</name>
    <name type="synonym">Graphiocladiella clavigera</name>
    <dbReference type="NCBI Taxonomy" id="655863"/>
    <lineage>
        <taxon>Eukaryota</taxon>
        <taxon>Fungi</taxon>
        <taxon>Dikarya</taxon>
        <taxon>Ascomycota</taxon>
        <taxon>Pezizomycotina</taxon>
        <taxon>Sordariomycetes</taxon>
        <taxon>Sordariomycetidae</taxon>
        <taxon>Ophiostomatales</taxon>
        <taxon>Ophiostomataceae</taxon>
        <taxon>Leptographium</taxon>
    </lineage>
</organism>
<dbReference type="PANTHER" id="PTHR24170:SF1">
    <property type="entry name" value="DOMAIN PROTEIN, PUTATIVE (AFU_ORTHOLOGUE AFUA_1G09870)-RELATED"/>
    <property type="match status" value="1"/>
</dbReference>
<feature type="compositionally biased region" description="Low complexity" evidence="3">
    <location>
        <begin position="296"/>
        <end position="311"/>
    </location>
</feature>
<feature type="region of interest" description="Disordered" evidence="3">
    <location>
        <begin position="179"/>
        <end position="219"/>
    </location>
</feature>
<keyword evidence="2" id="KW-0175">Coiled coil</keyword>
<dbReference type="InterPro" id="IPR036871">
    <property type="entry name" value="PX_dom_sf"/>
</dbReference>
<evidence type="ECO:0000256" key="3">
    <source>
        <dbReference type="SAM" id="MobiDB-lite"/>
    </source>
</evidence>
<feature type="compositionally biased region" description="Basic and acidic residues" evidence="3">
    <location>
        <begin position="202"/>
        <end position="219"/>
    </location>
</feature>
<dbReference type="GeneID" id="25977728"/>
<evidence type="ECO:0000313" key="5">
    <source>
        <dbReference type="EMBL" id="EFW98657.1"/>
    </source>
</evidence>
<dbReference type="EMBL" id="GL630006">
    <property type="protein sequence ID" value="EFW98657.1"/>
    <property type="molecule type" value="Genomic_DNA"/>
</dbReference>
<dbReference type="Pfam" id="PF02204">
    <property type="entry name" value="VPS9"/>
    <property type="match status" value="1"/>
</dbReference>
<dbReference type="Gene3D" id="1.25.40.20">
    <property type="entry name" value="Ankyrin repeat-containing domain"/>
    <property type="match status" value="1"/>
</dbReference>
<dbReference type="InterPro" id="IPR051248">
    <property type="entry name" value="UPF0507/Ank_repeat_27"/>
</dbReference>
<dbReference type="SUPFAM" id="SSF48403">
    <property type="entry name" value="Ankyrin repeat"/>
    <property type="match status" value="1"/>
</dbReference>
<dbReference type="SUPFAM" id="SSF109993">
    <property type="entry name" value="VPS9 domain"/>
    <property type="match status" value="1"/>
</dbReference>
<dbReference type="GO" id="GO:0005085">
    <property type="term" value="F:guanyl-nucleotide exchange factor activity"/>
    <property type="evidence" value="ECO:0007669"/>
    <property type="project" value="TreeGrafter"/>
</dbReference>
<dbReference type="eggNOG" id="ENOG502R3ZQ">
    <property type="taxonomic scope" value="Eukaryota"/>
</dbReference>
<dbReference type="PANTHER" id="PTHR24170">
    <property type="entry name" value="ANKYRIN REPEAT DOMAIN-CONTAINING PROTEIN 27"/>
    <property type="match status" value="1"/>
</dbReference>
<dbReference type="GO" id="GO:0097422">
    <property type="term" value="C:tubular endosome"/>
    <property type="evidence" value="ECO:0007669"/>
    <property type="project" value="TreeGrafter"/>
</dbReference>
<dbReference type="InParanoid" id="F0XUY9"/>
<dbReference type="PROSITE" id="PS51205">
    <property type="entry name" value="VPS9"/>
    <property type="match status" value="1"/>
</dbReference>
<name>F0XUY9_GROCL</name>
<dbReference type="CDD" id="cd06093">
    <property type="entry name" value="PX_domain"/>
    <property type="match status" value="1"/>
</dbReference>
<dbReference type="RefSeq" id="XP_014168140.1">
    <property type="nucleotide sequence ID" value="XM_014312665.1"/>
</dbReference>
<sequence length="1338" mass="148468">MPSPLNPFLAAFFRSALPSQCTPISNHILLVPTTEVLLTCRDVETGFGFTELPNPEEFLASHVIRMPNARVAAAAANAAGGKDGVVNLREIRGKAKPYGTFNGRSVVIKDNMVYSNKGFKTLNHAILLGDAIWYSDALEPKPWLIYYLSRPLIGSWEEVKITPAILPLPRLENASNGINGISSTGTRDTAGASGSFSPKSPEQSRAKQHADDSGSIPRKKDIKSFHDLLNHFPIIARQMQPGLDKIFREFTAAFEHRLPPPPTENPTTPAKTSYDSNGAADNSKSGPAGAEGSRTSNSASDANSSKSVNSSDDQDSEVLFSEDDELAMRASLESAITTAIDIFQGVDKQQLSLLGATTDLTGPLVERLIERYVVENVHHLIFPRLSSLKRQEDLELEAKIRQMDCVDITQLGMDIEGGSRKKHEVTIALGRAVEEFRKMGAAMCPQDMLALLLSTVKLVTHLTNLPDDRDSGGQPGAASMSAPGQAEKPLLTVNADTLVSLLLYVVIRAQLRHLLARFLYMRHFIFIDDVDSGEMGYALSTFEAVLLYLVRDSSGLRRVSRRNKALWEATVKGNLTELKAIMEPGSKAIDEDAVYDKNRERPNFGNGGSRRPSSSGWPPSVSGISFSSGLPSGSSASSRRSSIILSEAESFSTGTGLSHVFPFQSNADNDFEVDGFPHFPVKRVKMAAMDTRSLSSSSEISYRSRATSVASTMGSGVEGDTSVERLAQTHNSFGESLLMMAVQNERLEALEYLLTLEEYFHPSFVLGDVNHEETTVLSAAVQLGNKDLILVVIQFLVNSAEVDQARLTAYFKLQDIWGRSVAHYLFHAPFLISKFGKMMPWRQKDKNGQTPLFALCRSYDHASYHAMVDEGLYMAASIQTDGGRLHVDDHVDGKGNTLLHIVNDPQLAVRILQRCDVDVNAVNDRRFTPLMVASKYGRFDMVRTLFSDPRVDLGAKELRGLTAVELAKDDDVRNKIDDLTLLSLPSELDGRTTAAVRSYFVEDASVRFVLKSGAAVSPVSYAVTTCRRSLTDFEHLTKLLAIENPASWIPSVAGLRSPFQIPSKPSRATLKDLQVRMDWFLRMMLLHPTFSTHEMMWEFVLVPDIQPDMMAQRSKLKAETRSEKVRDELEPLKDVREVEQFVDHARELVRSVNYSTKSVMRRTNTLKIATTDLHDAAALMAREVIMLEFLPPGYKEATAIYVQALAVPQTNAHGMFQAAFLAIQSTVDAILVALERPPRLINLINTTRKQMERNYQSVNRSTRWPLGLLDDARQRLNEEREVRAQQSRTECENLSKELRYTQQTVAQELAGWQDIHERVGRRAIRELAHKMTFSYVVT</sequence>
<evidence type="ECO:0000313" key="6">
    <source>
        <dbReference type="Proteomes" id="UP000007796"/>
    </source>
</evidence>
<gene>
    <name evidence="5" type="ORF">CMQ_4509</name>
</gene>